<dbReference type="EMBL" id="BAABEZ010000022">
    <property type="protein sequence ID" value="GAA4453558.1"/>
    <property type="molecule type" value="Genomic_DNA"/>
</dbReference>
<gene>
    <name evidence="1" type="ORF">GCM10023092_14090</name>
</gene>
<evidence type="ECO:0000313" key="2">
    <source>
        <dbReference type="Proteomes" id="UP001501410"/>
    </source>
</evidence>
<evidence type="ECO:0000313" key="1">
    <source>
        <dbReference type="EMBL" id="GAA4453558.1"/>
    </source>
</evidence>
<dbReference type="Proteomes" id="UP001501410">
    <property type="component" value="Unassembled WGS sequence"/>
</dbReference>
<protein>
    <recommendedName>
        <fullName evidence="3">KTSC domain-containing protein</fullName>
    </recommendedName>
</protein>
<evidence type="ECO:0008006" key="3">
    <source>
        <dbReference type="Google" id="ProtNLM"/>
    </source>
</evidence>
<organism evidence="1 2">
    <name type="scientific">Rurimicrobium arvi</name>
    <dbReference type="NCBI Taxonomy" id="2049916"/>
    <lineage>
        <taxon>Bacteria</taxon>
        <taxon>Pseudomonadati</taxon>
        <taxon>Bacteroidota</taxon>
        <taxon>Chitinophagia</taxon>
        <taxon>Chitinophagales</taxon>
        <taxon>Chitinophagaceae</taxon>
        <taxon>Rurimicrobium</taxon>
    </lineage>
</organism>
<accession>A0ABP8MP52</accession>
<name>A0ABP8MP52_9BACT</name>
<keyword evidence="2" id="KW-1185">Reference proteome</keyword>
<comment type="caution">
    <text evidence="1">The sequence shown here is derived from an EMBL/GenBank/DDBJ whole genome shotgun (WGS) entry which is preliminary data.</text>
</comment>
<reference evidence="2" key="1">
    <citation type="journal article" date="2019" name="Int. J. Syst. Evol. Microbiol.">
        <title>The Global Catalogue of Microorganisms (GCM) 10K type strain sequencing project: providing services to taxonomists for standard genome sequencing and annotation.</title>
        <authorList>
            <consortium name="The Broad Institute Genomics Platform"/>
            <consortium name="The Broad Institute Genome Sequencing Center for Infectious Disease"/>
            <person name="Wu L."/>
            <person name="Ma J."/>
        </authorList>
    </citation>
    <scope>NUCLEOTIDE SEQUENCE [LARGE SCALE GENOMIC DNA]</scope>
    <source>
        <strain evidence="2">JCM 31921</strain>
    </source>
</reference>
<proteinExistence type="predicted"/>
<sequence>MNAYYNVSPVTGKSSGVRGYDYGYDYMTIYFTSGRIYTYTYASCGETHIETMKILADRQSGLNTYVTKHKPTFASKS</sequence>